<reference evidence="2" key="1">
    <citation type="submission" date="2023-05" db="EMBL/GenBank/DDBJ databases">
        <title>Nepenthes gracilis genome sequencing.</title>
        <authorList>
            <person name="Fukushima K."/>
        </authorList>
    </citation>
    <scope>NUCLEOTIDE SEQUENCE</scope>
    <source>
        <strain evidence="2">SING2019-196</strain>
    </source>
</reference>
<proteinExistence type="predicted"/>
<dbReference type="AlphaFoldDB" id="A0AAD3Y4N3"/>
<dbReference type="EMBL" id="BSYO01000035">
    <property type="protein sequence ID" value="GMH29038.1"/>
    <property type="molecule type" value="Genomic_DNA"/>
</dbReference>
<sequence length="174" mass="19458">MPSFKDQFNKDPNKYSFRARLHHPATTLAPSSNSLAEFQGHLIQNSNANTIKTAQGSKEATNSNVDKLQQDRDGLTVQKTKNILMPILTHQDSSGCTGCAIDTDALFKPSVNFNHYCSQPNDPQKTNKCIHRINCRRKHNANHGVSSNRDTIKMWLLHQDQPKGGQHLGIELSI</sequence>
<protein>
    <submittedName>
        <fullName evidence="2">Uncharacterized protein</fullName>
    </submittedName>
</protein>
<dbReference type="Proteomes" id="UP001279734">
    <property type="component" value="Unassembled WGS sequence"/>
</dbReference>
<comment type="caution">
    <text evidence="2">The sequence shown here is derived from an EMBL/GenBank/DDBJ whole genome shotgun (WGS) entry which is preliminary data.</text>
</comment>
<gene>
    <name evidence="2" type="ORF">Nepgr_030881</name>
</gene>
<evidence type="ECO:0000313" key="3">
    <source>
        <dbReference type="Proteomes" id="UP001279734"/>
    </source>
</evidence>
<keyword evidence="3" id="KW-1185">Reference proteome</keyword>
<feature type="coiled-coil region" evidence="1">
    <location>
        <begin position="51"/>
        <end position="78"/>
    </location>
</feature>
<organism evidence="2 3">
    <name type="scientific">Nepenthes gracilis</name>
    <name type="common">Slender pitcher plant</name>
    <dbReference type="NCBI Taxonomy" id="150966"/>
    <lineage>
        <taxon>Eukaryota</taxon>
        <taxon>Viridiplantae</taxon>
        <taxon>Streptophyta</taxon>
        <taxon>Embryophyta</taxon>
        <taxon>Tracheophyta</taxon>
        <taxon>Spermatophyta</taxon>
        <taxon>Magnoliopsida</taxon>
        <taxon>eudicotyledons</taxon>
        <taxon>Gunneridae</taxon>
        <taxon>Pentapetalae</taxon>
        <taxon>Caryophyllales</taxon>
        <taxon>Nepenthaceae</taxon>
        <taxon>Nepenthes</taxon>
    </lineage>
</organism>
<accession>A0AAD3Y4N3</accession>
<evidence type="ECO:0000256" key="1">
    <source>
        <dbReference type="SAM" id="Coils"/>
    </source>
</evidence>
<evidence type="ECO:0000313" key="2">
    <source>
        <dbReference type="EMBL" id="GMH29038.1"/>
    </source>
</evidence>
<keyword evidence="1" id="KW-0175">Coiled coil</keyword>
<name>A0AAD3Y4N3_NEPGR</name>